<keyword evidence="5 8" id="KW-1133">Transmembrane helix</keyword>
<keyword evidence="6 8" id="KW-0472">Membrane</keyword>
<dbReference type="Proteomes" id="UP000291469">
    <property type="component" value="Chromosome"/>
</dbReference>
<dbReference type="Pfam" id="PF20154">
    <property type="entry name" value="LNT_N"/>
    <property type="match status" value="1"/>
</dbReference>
<evidence type="ECO:0000256" key="7">
    <source>
        <dbReference type="ARBA" id="ARBA00023315"/>
    </source>
</evidence>
<comment type="similarity">
    <text evidence="8">Belongs to the CN hydrolase family. Apolipoprotein N-acyltransferase subfamily.</text>
</comment>
<dbReference type="PANTHER" id="PTHR38686">
    <property type="entry name" value="APOLIPOPROTEIN N-ACYLTRANSFERASE"/>
    <property type="match status" value="1"/>
</dbReference>
<reference evidence="10 11" key="1">
    <citation type="submission" date="2019-01" db="EMBL/GenBank/DDBJ databases">
        <title>Egibacter rhizosphaerae EGI 80759T.</title>
        <authorList>
            <person name="Chen D.-D."/>
            <person name="Tian Y."/>
            <person name="Jiao J.-Y."/>
            <person name="Zhang X.-T."/>
            <person name="Zhang Y.-G."/>
            <person name="Zhang Y."/>
            <person name="Xiao M."/>
            <person name="Shu W.-S."/>
            <person name="Li W.-J."/>
        </authorList>
    </citation>
    <scope>NUCLEOTIDE SEQUENCE [LARGE SCALE GENOMIC DNA]</scope>
    <source>
        <strain evidence="10 11">EGI 80759</strain>
    </source>
</reference>
<feature type="transmembrane region" description="Helical" evidence="8">
    <location>
        <begin position="203"/>
        <end position="223"/>
    </location>
</feature>
<dbReference type="PROSITE" id="PS50263">
    <property type="entry name" value="CN_HYDROLASE"/>
    <property type="match status" value="1"/>
</dbReference>
<evidence type="ECO:0000256" key="8">
    <source>
        <dbReference type="HAMAP-Rule" id="MF_01148"/>
    </source>
</evidence>
<dbReference type="HAMAP" id="MF_01148">
    <property type="entry name" value="Lnt"/>
    <property type="match status" value="1"/>
</dbReference>
<dbReference type="GO" id="GO:0042158">
    <property type="term" value="P:lipoprotein biosynthetic process"/>
    <property type="evidence" value="ECO:0007669"/>
    <property type="project" value="UniProtKB-UniRule"/>
</dbReference>
<evidence type="ECO:0000256" key="5">
    <source>
        <dbReference type="ARBA" id="ARBA00022989"/>
    </source>
</evidence>
<evidence type="ECO:0000256" key="6">
    <source>
        <dbReference type="ARBA" id="ARBA00023136"/>
    </source>
</evidence>
<keyword evidence="7 8" id="KW-0012">Acyltransferase</keyword>
<dbReference type="EMBL" id="CP036402">
    <property type="protein sequence ID" value="QBI21705.1"/>
    <property type="molecule type" value="Genomic_DNA"/>
</dbReference>
<dbReference type="InterPro" id="IPR003010">
    <property type="entry name" value="C-N_Hydrolase"/>
</dbReference>
<sequence>MTAESLSAARPAGMGAGPGRPARSLWVLVPLSAFGGVLTSTGFPASDLAPLALLGVAVGLGACAASGTAGRGAITGLAYGVAFAGVVFAWALQLEVLAYLALAPIQGAFWVLTGAAATVAARRLGPLGWTVAVAATWTLVEALRARAPMGGFEWGQLGLSSAEFPVREGAAIVGTLGLTGLLVAVAAALAATLQWWGEGPLRALVPLILALAATGSVAAIGAADWTEDVGSLEVAIIQVDDPCPGEYAAECPGMRQELLADHIAAVGRLDEDVDLLLWGEGVLRGATPEQAGAALHEAAGDLPAPLLAGTSSPEEPDRFYNRNVLYEPDGTVVDAYAKRHAVPFGEYVPFRNALGWIANVGDLVPTDMVSGGLPGELAVPDHAVSLGTVVSWEVTFARLVRDSAADTQALTALTTQASYEEAPVSDQLLQAARLRAAETGRGAAIAATTGRSTIIEPGGAQPAQTELYAADELVGTLELRDGATPFVRFGEWPVIALALALGLLQVLASRRRRS</sequence>
<proteinExistence type="inferred from homology"/>
<dbReference type="InterPro" id="IPR045378">
    <property type="entry name" value="LNT_N"/>
</dbReference>
<feature type="transmembrane region" description="Helical" evidence="8">
    <location>
        <begin position="98"/>
        <end position="120"/>
    </location>
</feature>
<comment type="subcellular location">
    <subcellularLocation>
        <location evidence="1 8">Cell membrane</location>
        <topology evidence="1 8">Multi-pass membrane protein</topology>
    </subcellularLocation>
</comment>
<evidence type="ECO:0000256" key="3">
    <source>
        <dbReference type="ARBA" id="ARBA00022679"/>
    </source>
</evidence>
<keyword evidence="10" id="KW-0449">Lipoprotein</keyword>
<gene>
    <name evidence="8 10" type="primary">lnt</name>
    <name evidence="10" type="ORF">ER308_20465</name>
</gene>
<comment type="function">
    <text evidence="8">Catalyzes the phospholipid dependent N-acylation of the N-terminal cysteine of apolipoprotein, the last step in lipoprotein maturation.</text>
</comment>
<accession>A0A411YKI7</accession>
<dbReference type="GO" id="GO:0005886">
    <property type="term" value="C:plasma membrane"/>
    <property type="evidence" value="ECO:0007669"/>
    <property type="project" value="UniProtKB-SubCell"/>
</dbReference>
<dbReference type="Pfam" id="PF00795">
    <property type="entry name" value="CN_hydrolase"/>
    <property type="match status" value="1"/>
</dbReference>
<protein>
    <recommendedName>
        <fullName evidence="8">Apolipoprotein N-acyltransferase</fullName>
        <shortName evidence="8">ALP N-acyltransferase</shortName>
        <ecNumber evidence="8">2.3.1.269</ecNumber>
    </recommendedName>
</protein>
<dbReference type="GO" id="GO:0016410">
    <property type="term" value="F:N-acyltransferase activity"/>
    <property type="evidence" value="ECO:0007669"/>
    <property type="project" value="UniProtKB-UniRule"/>
</dbReference>
<evidence type="ECO:0000256" key="4">
    <source>
        <dbReference type="ARBA" id="ARBA00022692"/>
    </source>
</evidence>
<dbReference type="InterPro" id="IPR036526">
    <property type="entry name" value="C-N_Hydrolase_sf"/>
</dbReference>
<evidence type="ECO:0000313" key="11">
    <source>
        <dbReference type="Proteomes" id="UP000291469"/>
    </source>
</evidence>
<keyword evidence="11" id="KW-1185">Reference proteome</keyword>
<dbReference type="PANTHER" id="PTHR38686:SF1">
    <property type="entry name" value="APOLIPOPROTEIN N-ACYLTRANSFERASE"/>
    <property type="match status" value="1"/>
</dbReference>
<keyword evidence="3 8" id="KW-0808">Transferase</keyword>
<keyword evidence="2 8" id="KW-1003">Cell membrane</keyword>
<feature type="domain" description="CN hydrolase" evidence="9">
    <location>
        <begin position="232"/>
        <end position="479"/>
    </location>
</feature>
<feature type="transmembrane region" description="Helical" evidence="8">
    <location>
        <begin position="49"/>
        <end position="67"/>
    </location>
</feature>
<dbReference type="CDD" id="cd07571">
    <property type="entry name" value="ALP_N-acyl_transferase"/>
    <property type="match status" value="1"/>
</dbReference>
<comment type="pathway">
    <text evidence="8">Protein modification; lipoprotein biosynthesis (N-acyl transfer).</text>
</comment>
<feature type="transmembrane region" description="Helical" evidence="8">
    <location>
        <begin position="127"/>
        <end position="149"/>
    </location>
</feature>
<dbReference type="OrthoDB" id="9804277at2"/>
<comment type="catalytic activity">
    <reaction evidence="8">
        <text>N-terminal S-1,2-diacyl-sn-glyceryl-L-cysteinyl-[lipoprotein] + a glycerophospholipid = N-acyl-S-1,2-diacyl-sn-glyceryl-L-cysteinyl-[lipoprotein] + a 2-acyl-sn-glycero-3-phospholipid + H(+)</text>
        <dbReference type="Rhea" id="RHEA:48228"/>
        <dbReference type="Rhea" id="RHEA-COMP:14681"/>
        <dbReference type="Rhea" id="RHEA-COMP:14684"/>
        <dbReference type="ChEBI" id="CHEBI:15378"/>
        <dbReference type="ChEBI" id="CHEBI:136912"/>
        <dbReference type="ChEBI" id="CHEBI:140656"/>
        <dbReference type="ChEBI" id="CHEBI:140657"/>
        <dbReference type="ChEBI" id="CHEBI:140660"/>
        <dbReference type="EC" id="2.3.1.269"/>
    </reaction>
</comment>
<feature type="transmembrane region" description="Helical" evidence="8">
    <location>
        <begin position="489"/>
        <end position="508"/>
    </location>
</feature>
<dbReference type="InterPro" id="IPR004563">
    <property type="entry name" value="Apolipo_AcylTrfase"/>
</dbReference>
<dbReference type="KEGG" id="erz:ER308_20465"/>
<dbReference type="EC" id="2.3.1.269" evidence="8"/>
<dbReference type="NCBIfam" id="TIGR00546">
    <property type="entry name" value="lnt"/>
    <property type="match status" value="1"/>
</dbReference>
<feature type="transmembrane region" description="Helical" evidence="8">
    <location>
        <begin position="74"/>
        <end position="92"/>
    </location>
</feature>
<dbReference type="RefSeq" id="WP_131156697.1">
    <property type="nucleotide sequence ID" value="NZ_CP036402.1"/>
</dbReference>
<name>A0A411YKI7_9ACTN</name>
<organism evidence="10 11">
    <name type="scientific">Egibacter rhizosphaerae</name>
    <dbReference type="NCBI Taxonomy" id="1670831"/>
    <lineage>
        <taxon>Bacteria</taxon>
        <taxon>Bacillati</taxon>
        <taxon>Actinomycetota</taxon>
        <taxon>Nitriliruptoria</taxon>
        <taxon>Egibacterales</taxon>
        <taxon>Egibacteraceae</taxon>
        <taxon>Egibacter</taxon>
    </lineage>
</organism>
<feature type="transmembrane region" description="Helical" evidence="8">
    <location>
        <begin position="169"/>
        <end position="191"/>
    </location>
</feature>
<evidence type="ECO:0000256" key="1">
    <source>
        <dbReference type="ARBA" id="ARBA00004651"/>
    </source>
</evidence>
<dbReference type="AlphaFoldDB" id="A0A411YKI7"/>
<evidence type="ECO:0000256" key="2">
    <source>
        <dbReference type="ARBA" id="ARBA00022475"/>
    </source>
</evidence>
<dbReference type="Gene3D" id="3.60.110.10">
    <property type="entry name" value="Carbon-nitrogen hydrolase"/>
    <property type="match status" value="1"/>
</dbReference>
<feature type="transmembrane region" description="Helical" evidence="8">
    <location>
        <begin position="24"/>
        <end position="43"/>
    </location>
</feature>
<keyword evidence="4 8" id="KW-0812">Transmembrane</keyword>
<dbReference type="UniPathway" id="UPA00666"/>
<dbReference type="SUPFAM" id="SSF56317">
    <property type="entry name" value="Carbon-nitrogen hydrolase"/>
    <property type="match status" value="1"/>
</dbReference>
<evidence type="ECO:0000313" key="10">
    <source>
        <dbReference type="EMBL" id="QBI21705.1"/>
    </source>
</evidence>
<evidence type="ECO:0000259" key="9">
    <source>
        <dbReference type="PROSITE" id="PS50263"/>
    </source>
</evidence>